<comment type="pathway">
    <text evidence="1">tRNA modification; 5-methoxycarbonylmethyl-2-thiouridine-tRNA biosynthesis.</text>
</comment>
<dbReference type="OrthoDB" id="9995306at2759"/>
<protein>
    <recommendedName>
        <fullName evidence="5">Elongator complex protein 6</fullName>
    </recommendedName>
</protein>
<dbReference type="InterPro" id="IPR027417">
    <property type="entry name" value="P-loop_NTPase"/>
</dbReference>
<evidence type="ECO:0000313" key="3">
    <source>
        <dbReference type="EMBL" id="ODQ58402.1"/>
    </source>
</evidence>
<dbReference type="Gene3D" id="3.40.50.300">
    <property type="entry name" value="P-loop containing nucleotide triphosphate hydrolases"/>
    <property type="match status" value="1"/>
</dbReference>
<evidence type="ECO:0008006" key="5">
    <source>
        <dbReference type="Google" id="ProtNLM"/>
    </source>
</evidence>
<sequence>MAQKQDLNLFIDNSIIPEKVFTSEPLFGTITHTQGTSPSWLVNLLIENSLYGTCVINHEKDQHRQIRADTVVISFLHDYDYYEKDLKRNGIELNDNKQFHFIDLFTDLFQEISTPESIGKLFDQIATQIQGYQNTKKIILIEGIEFLLSATSISTIQLLNQINKLNKLAKGIFVITSADKELIEASQGNQNLPEFKTLDFIVRLIHRSNIVMGLRPLETGRAKDITGTLTISKGTIPFESLVVSEKEYLYFINRETTKLFFR</sequence>
<evidence type="ECO:0000256" key="1">
    <source>
        <dbReference type="ARBA" id="ARBA00005043"/>
    </source>
</evidence>
<comment type="similarity">
    <text evidence="2">Belongs to the ELP6 family.</text>
</comment>
<proteinExistence type="inferred from homology"/>
<dbReference type="InterPro" id="IPR018627">
    <property type="entry name" value="ELP6"/>
</dbReference>
<dbReference type="PANTHER" id="PTHR16184:SF6">
    <property type="entry name" value="ELONGATOR COMPLEX PROTEIN 6"/>
    <property type="match status" value="1"/>
</dbReference>
<keyword evidence="4" id="KW-1185">Reference proteome</keyword>
<dbReference type="UniPathway" id="UPA00988"/>
<gene>
    <name evidence="3" type="ORF">WICANDRAFT_64541</name>
</gene>
<dbReference type="CDD" id="cd19495">
    <property type="entry name" value="Elp6"/>
    <property type="match status" value="1"/>
</dbReference>
<evidence type="ECO:0000313" key="4">
    <source>
        <dbReference type="Proteomes" id="UP000094112"/>
    </source>
</evidence>
<dbReference type="RefSeq" id="XP_019037609.1">
    <property type="nucleotide sequence ID" value="XM_019183758.1"/>
</dbReference>
<dbReference type="EMBL" id="KV454212">
    <property type="protein sequence ID" value="ODQ58402.1"/>
    <property type="molecule type" value="Genomic_DNA"/>
</dbReference>
<dbReference type="GO" id="GO:0002098">
    <property type="term" value="P:tRNA wobble uridine modification"/>
    <property type="evidence" value="ECO:0007669"/>
    <property type="project" value="InterPro"/>
</dbReference>
<accession>A0A1E3P0F5</accession>
<reference evidence="3 4" key="1">
    <citation type="journal article" date="2016" name="Proc. Natl. Acad. Sci. U.S.A.">
        <title>Comparative genomics of biotechnologically important yeasts.</title>
        <authorList>
            <person name="Riley R."/>
            <person name="Haridas S."/>
            <person name="Wolfe K.H."/>
            <person name="Lopes M.R."/>
            <person name="Hittinger C.T."/>
            <person name="Goeker M."/>
            <person name="Salamov A.A."/>
            <person name="Wisecaver J.H."/>
            <person name="Long T.M."/>
            <person name="Calvey C.H."/>
            <person name="Aerts A.L."/>
            <person name="Barry K.W."/>
            <person name="Choi C."/>
            <person name="Clum A."/>
            <person name="Coughlan A.Y."/>
            <person name="Deshpande S."/>
            <person name="Douglass A.P."/>
            <person name="Hanson S.J."/>
            <person name="Klenk H.-P."/>
            <person name="LaButti K.M."/>
            <person name="Lapidus A."/>
            <person name="Lindquist E.A."/>
            <person name="Lipzen A.M."/>
            <person name="Meier-Kolthoff J.P."/>
            <person name="Ohm R.A."/>
            <person name="Otillar R.P."/>
            <person name="Pangilinan J.L."/>
            <person name="Peng Y."/>
            <person name="Rokas A."/>
            <person name="Rosa C.A."/>
            <person name="Scheuner C."/>
            <person name="Sibirny A.A."/>
            <person name="Slot J.C."/>
            <person name="Stielow J.B."/>
            <person name="Sun H."/>
            <person name="Kurtzman C.P."/>
            <person name="Blackwell M."/>
            <person name="Grigoriev I.V."/>
            <person name="Jeffries T.W."/>
        </authorList>
    </citation>
    <scope>NUCLEOTIDE SEQUENCE [LARGE SCALE GENOMIC DNA]</scope>
    <source>
        <strain evidence="4">ATCC 58044 / CBS 1984 / NCYC 433 / NRRL Y-366-8</strain>
    </source>
</reference>
<dbReference type="GO" id="GO:0033588">
    <property type="term" value="C:elongator holoenzyme complex"/>
    <property type="evidence" value="ECO:0007669"/>
    <property type="project" value="InterPro"/>
</dbReference>
<name>A0A1E3P0F5_WICAA</name>
<dbReference type="PANTHER" id="PTHR16184">
    <property type="entry name" value="ELONGATOR COMPLEX PROTEIN 6"/>
    <property type="match status" value="1"/>
</dbReference>
<dbReference type="AlphaFoldDB" id="A0A1E3P0F5"/>
<dbReference type="GeneID" id="30201004"/>
<dbReference type="Proteomes" id="UP000094112">
    <property type="component" value="Unassembled WGS sequence"/>
</dbReference>
<evidence type="ECO:0000256" key="2">
    <source>
        <dbReference type="ARBA" id="ARBA00008837"/>
    </source>
</evidence>
<organism evidence="3 4">
    <name type="scientific">Wickerhamomyces anomalus (strain ATCC 58044 / CBS 1984 / NCYC 433 / NRRL Y-366-8)</name>
    <name type="common">Yeast</name>
    <name type="synonym">Hansenula anomala</name>
    <dbReference type="NCBI Taxonomy" id="683960"/>
    <lineage>
        <taxon>Eukaryota</taxon>
        <taxon>Fungi</taxon>
        <taxon>Dikarya</taxon>
        <taxon>Ascomycota</taxon>
        <taxon>Saccharomycotina</taxon>
        <taxon>Saccharomycetes</taxon>
        <taxon>Phaffomycetales</taxon>
        <taxon>Wickerhamomycetaceae</taxon>
        <taxon>Wickerhamomyces</taxon>
    </lineage>
</organism>